<sequence>GCVPECVAQSNPSLSTEMKCYTKQSVPVAEMQTVAHRNLSLSAEMQSIAHNNPPVYKISECCTKHLLLNSSNNPNLMKKFH</sequence>
<evidence type="ECO:0000313" key="1">
    <source>
        <dbReference type="EMBL" id="CEK61568.1"/>
    </source>
</evidence>
<feature type="non-terminal residue" evidence="1">
    <location>
        <position position="1"/>
    </location>
</feature>
<feature type="non-terminal residue" evidence="1">
    <location>
        <position position="81"/>
    </location>
</feature>
<reference evidence="1" key="1">
    <citation type="submission" date="2014-12" db="EMBL/GenBank/DDBJ databases">
        <title>Insight into the proteome of Arion vulgaris.</title>
        <authorList>
            <person name="Aradska J."/>
            <person name="Bulat T."/>
            <person name="Smidak R."/>
            <person name="Sarate P."/>
            <person name="Gangsoo J."/>
            <person name="Sialana F."/>
            <person name="Bilban M."/>
            <person name="Lubec G."/>
        </authorList>
    </citation>
    <scope>NUCLEOTIDE SEQUENCE</scope>
    <source>
        <tissue evidence="1">Skin</tissue>
    </source>
</reference>
<organism evidence="1">
    <name type="scientific">Arion vulgaris</name>
    <dbReference type="NCBI Taxonomy" id="1028688"/>
    <lineage>
        <taxon>Eukaryota</taxon>
        <taxon>Metazoa</taxon>
        <taxon>Spiralia</taxon>
        <taxon>Lophotrochozoa</taxon>
        <taxon>Mollusca</taxon>
        <taxon>Gastropoda</taxon>
        <taxon>Heterobranchia</taxon>
        <taxon>Euthyneura</taxon>
        <taxon>Panpulmonata</taxon>
        <taxon>Eupulmonata</taxon>
        <taxon>Stylommatophora</taxon>
        <taxon>Helicina</taxon>
        <taxon>Arionoidea</taxon>
        <taxon>Arionidae</taxon>
        <taxon>Arion</taxon>
    </lineage>
</organism>
<proteinExistence type="predicted"/>
<accession>A0A0B6YZ93</accession>
<dbReference type="AlphaFoldDB" id="A0A0B6YZ93"/>
<protein>
    <submittedName>
        <fullName evidence="1">Uncharacterized protein</fullName>
    </submittedName>
</protein>
<gene>
    <name evidence="1" type="primary">ORF42607</name>
</gene>
<dbReference type="EMBL" id="HACG01014703">
    <property type="protein sequence ID" value="CEK61568.1"/>
    <property type="molecule type" value="Transcribed_RNA"/>
</dbReference>
<name>A0A0B6YZ93_9EUPU</name>